<dbReference type="Proteomes" id="UP000546126">
    <property type="component" value="Unassembled WGS sequence"/>
</dbReference>
<name>A0A7Y6IYR7_9ACTN</name>
<evidence type="ECO:0000313" key="2">
    <source>
        <dbReference type="EMBL" id="NUW45504.1"/>
    </source>
</evidence>
<sequence>MGKIANKEVGESPRHAKTALREGTTDVRQLTDAQLVDPRFMRTVVTRMADQIDTLQLLVGQLFEQLDTERAGHAPPEIRHALARKGRRVHFITEWVDGREITVGIRPTGRDDPADADRRWQLLREQYSGGRDQ</sequence>
<organism evidence="2 3">
    <name type="scientific">Nonomuraea rhodomycinica</name>
    <dbReference type="NCBI Taxonomy" id="1712872"/>
    <lineage>
        <taxon>Bacteria</taxon>
        <taxon>Bacillati</taxon>
        <taxon>Actinomycetota</taxon>
        <taxon>Actinomycetes</taxon>
        <taxon>Streptosporangiales</taxon>
        <taxon>Streptosporangiaceae</taxon>
        <taxon>Nonomuraea</taxon>
    </lineage>
</organism>
<dbReference type="RefSeq" id="WP_175604965.1">
    <property type="nucleotide sequence ID" value="NZ_JABWGO010000012.1"/>
</dbReference>
<dbReference type="AlphaFoldDB" id="A0A7Y6IYR7"/>
<evidence type="ECO:0000256" key="1">
    <source>
        <dbReference type="SAM" id="MobiDB-lite"/>
    </source>
</evidence>
<feature type="region of interest" description="Disordered" evidence="1">
    <location>
        <begin position="1"/>
        <end position="25"/>
    </location>
</feature>
<accession>A0A7Y6IYR7</accession>
<protein>
    <submittedName>
        <fullName evidence="2">Uncharacterized protein</fullName>
    </submittedName>
</protein>
<dbReference type="EMBL" id="JABWGO010000012">
    <property type="protein sequence ID" value="NUW45504.1"/>
    <property type="molecule type" value="Genomic_DNA"/>
</dbReference>
<evidence type="ECO:0000313" key="3">
    <source>
        <dbReference type="Proteomes" id="UP000546126"/>
    </source>
</evidence>
<gene>
    <name evidence="2" type="ORF">HT134_36130</name>
</gene>
<proteinExistence type="predicted"/>
<reference evidence="2 3" key="1">
    <citation type="submission" date="2020-06" db="EMBL/GenBank/DDBJ databases">
        <authorList>
            <person name="Chanama M."/>
        </authorList>
    </citation>
    <scope>NUCLEOTIDE SEQUENCE [LARGE SCALE GENOMIC DNA]</scope>
    <source>
        <strain evidence="2 3">TBRC6557</strain>
    </source>
</reference>
<comment type="caution">
    <text evidence="2">The sequence shown here is derived from an EMBL/GenBank/DDBJ whole genome shotgun (WGS) entry which is preliminary data.</text>
</comment>
<keyword evidence="3" id="KW-1185">Reference proteome</keyword>